<protein>
    <submittedName>
        <fullName evidence="2">Uncharacterized protein</fullName>
    </submittedName>
</protein>
<dbReference type="Proteomes" id="UP000011750">
    <property type="component" value="Chromosome A06"/>
</dbReference>
<dbReference type="HOGENOM" id="CLU_2007128_0_0_1"/>
<reference evidence="2 3" key="2">
    <citation type="journal article" date="2018" name="Hortic Res">
        <title>Improved Brassica rapa reference genome by single-molecule sequencing and chromosome conformation capture technologies.</title>
        <authorList>
            <person name="Zhang L."/>
            <person name="Cai X."/>
            <person name="Wu J."/>
            <person name="Liu M."/>
            <person name="Grob S."/>
            <person name="Cheng F."/>
            <person name="Liang J."/>
            <person name="Cai C."/>
            <person name="Liu Z."/>
            <person name="Liu B."/>
            <person name="Wang F."/>
            <person name="Li S."/>
            <person name="Liu F."/>
            <person name="Li X."/>
            <person name="Cheng L."/>
            <person name="Yang W."/>
            <person name="Li M.H."/>
            <person name="Grossniklaus U."/>
            <person name="Zheng H."/>
            <person name="Wang X."/>
        </authorList>
    </citation>
    <scope>NUCLEOTIDE SEQUENCE [LARGE SCALE GENOMIC DNA]</scope>
    <source>
        <strain evidence="2 3">cv. Chiifu-401-42</strain>
    </source>
</reference>
<sequence>MRGLLESSASEEQETHGITGDSNDKNAAIKGHHGEHHDIGEASLESVHGGLSDTGSAAGGVTTTEDSRMGEPLGDYGEEENDDETKSIHTGACPGPSGEENLRVLAPEEGHVHHHHVGFGLIRH</sequence>
<name>M4DNU7_BRACM</name>
<accession>M4DNU7</accession>
<evidence type="ECO:0000313" key="3">
    <source>
        <dbReference type="Proteomes" id="UP000011750"/>
    </source>
</evidence>
<dbReference type="InParanoid" id="M4DNU7"/>
<evidence type="ECO:0000256" key="1">
    <source>
        <dbReference type="SAM" id="MobiDB-lite"/>
    </source>
</evidence>
<feature type="region of interest" description="Disordered" evidence="1">
    <location>
        <begin position="1"/>
        <end position="100"/>
    </location>
</feature>
<organism evidence="2 3">
    <name type="scientific">Brassica campestris</name>
    <name type="common">Field mustard</name>
    <dbReference type="NCBI Taxonomy" id="3711"/>
    <lineage>
        <taxon>Eukaryota</taxon>
        <taxon>Viridiplantae</taxon>
        <taxon>Streptophyta</taxon>
        <taxon>Embryophyta</taxon>
        <taxon>Tracheophyta</taxon>
        <taxon>Spermatophyta</taxon>
        <taxon>Magnoliopsida</taxon>
        <taxon>eudicotyledons</taxon>
        <taxon>Gunneridae</taxon>
        <taxon>Pentapetalae</taxon>
        <taxon>rosids</taxon>
        <taxon>malvids</taxon>
        <taxon>Brassicales</taxon>
        <taxon>Brassicaceae</taxon>
        <taxon>Brassiceae</taxon>
        <taxon>Brassica</taxon>
    </lineage>
</organism>
<evidence type="ECO:0000313" key="2">
    <source>
        <dbReference type="EnsemblPlants" id="Bra018185.1-P"/>
    </source>
</evidence>
<proteinExistence type="predicted"/>
<reference evidence="2" key="3">
    <citation type="submission" date="2023-03" db="UniProtKB">
        <authorList>
            <consortium name="EnsemblPlants"/>
        </authorList>
    </citation>
    <scope>IDENTIFICATION</scope>
    <source>
        <strain evidence="2">cv. Chiifu-401-42</strain>
    </source>
</reference>
<dbReference type="EnsemblPlants" id="Bra018185.1">
    <property type="protein sequence ID" value="Bra018185.1-P"/>
    <property type="gene ID" value="Bra018185"/>
</dbReference>
<reference evidence="2 3" key="1">
    <citation type="journal article" date="2011" name="Nat. Genet.">
        <title>The genome of the mesopolyploid crop species Brassica rapa.</title>
        <authorList>
            <consortium name="Brassica rapa Genome Sequencing Project Consortium"/>
            <person name="Wang X."/>
            <person name="Wang H."/>
            <person name="Wang J."/>
            <person name="Sun R."/>
            <person name="Wu J."/>
            <person name="Liu S."/>
            <person name="Bai Y."/>
            <person name="Mun J.H."/>
            <person name="Bancroft I."/>
            <person name="Cheng F."/>
            <person name="Huang S."/>
            <person name="Li X."/>
            <person name="Hua W."/>
            <person name="Wang J."/>
            <person name="Wang X."/>
            <person name="Freeling M."/>
            <person name="Pires J.C."/>
            <person name="Paterson A.H."/>
            <person name="Chalhoub B."/>
            <person name="Wang B."/>
            <person name="Hayward A."/>
            <person name="Sharpe A.G."/>
            <person name="Park B.S."/>
            <person name="Weisshaar B."/>
            <person name="Liu B."/>
            <person name="Li B."/>
            <person name="Liu B."/>
            <person name="Tong C."/>
            <person name="Song C."/>
            <person name="Duran C."/>
            <person name="Peng C."/>
            <person name="Geng C."/>
            <person name="Koh C."/>
            <person name="Lin C."/>
            <person name="Edwards D."/>
            <person name="Mu D."/>
            <person name="Shen D."/>
            <person name="Soumpourou E."/>
            <person name="Li F."/>
            <person name="Fraser F."/>
            <person name="Conant G."/>
            <person name="Lassalle G."/>
            <person name="King G.J."/>
            <person name="Bonnema G."/>
            <person name="Tang H."/>
            <person name="Wang H."/>
            <person name="Belcram H."/>
            <person name="Zhou H."/>
            <person name="Hirakawa H."/>
            <person name="Abe H."/>
            <person name="Guo H."/>
            <person name="Wang H."/>
            <person name="Jin H."/>
            <person name="Parkin I.A."/>
            <person name="Batley J."/>
            <person name="Kim J.S."/>
            <person name="Just J."/>
            <person name="Li J."/>
            <person name="Xu J."/>
            <person name="Deng J."/>
            <person name="Kim J.A."/>
            <person name="Li J."/>
            <person name="Yu J."/>
            <person name="Meng J."/>
            <person name="Wang J."/>
            <person name="Min J."/>
            <person name="Poulain J."/>
            <person name="Wang J."/>
            <person name="Hatakeyama K."/>
            <person name="Wu K."/>
            <person name="Wang L."/>
            <person name="Fang L."/>
            <person name="Trick M."/>
            <person name="Links M.G."/>
            <person name="Zhao M."/>
            <person name="Jin M."/>
            <person name="Ramchiary N."/>
            <person name="Drou N."/>
            <person name="Berkman P.J."/>
            <person name="Cai Q."/>
            <person name="Huang Q."/>
            <person name="Li R."/>
            <person name="Tabata S."/>
            <person name="Cheng S."/>
            <person name="Zhang S."/>
            <person name="Zhang S."/>
            <person name="Huang S."/>
            <person name="Sato S."/>
            <person name="Sun S."/>
            <person name="Kwon S.J."/>
            <person name="Choi S.R."/>
            <person name="Lee T.H."/>
            <person name="Fan W."/>
            <person name="Zhao X."/>
            <person name="Tan X."/>
            <person name="Xu X."/>
            <person name="Wang Y."/>
            <person name="Qiu Y."/>
            <person name="Yin Y."/>
            <person name="Li Y."/>
            <person name="Du Y."/>
            <person name="Liao Y."/>
            <person name="Lim Y."/>
            <person name="Narusaka Y."/>
            <person name="Wang Y."/>
            <person name="Wang Z."/>
            <person name="Li Z."/>
            <person name="Wang Z."/>
            <person name="Xiong Z."/>
            <person name="Zhang Z."/>
        </authorList>
    </citation>
    <scope>NUCLEOTIDE SEQUENCE [LARGE SCALE GENOMIC DNA]</scope>
    <source>
        <strain evidence="2 3">cv. Chiifu-401-42</strain>
    </source>
</reference>
<dbReference type="AlphaFoldDB" id="M4DNU7"/>
<keyword evidence="3" id="KW-1185">Reference proteome</keyword>
<dbReference type="OMA" id="IETHVHH"/>
<dbReference type="Gramene" id="Bra018185.1">
    <property type="protein sequence ID" value="Bra018185.1-P"/>
    <property type="gene ID" value="Bra018185"/>
</dbReference>